<keyword evidence="2" id="KW-0808">Transferase</keyword>
<feature type="domain" description="N-acetyltransferase" evidence="1">
    <location>
        <begin position="20"/>
        <end position="171"/>
    </location>
</feature>
<dbReference type="SUPFAM" id="SSF55729">
    <property type="entry name" value="Acyl-CoA N-acyltransferases (Nat)"/>
    <property type="match status" value="1"/>
</dbReference>
<dbReference type="PANTHER" id="PTHR43610:SF1">
    <property type="entry name" value="N-ACETYLTRANSFERASE DOMAIN-CONTAINING PROTEIN"/>
    <property type="match status" value="1"/>
</dbReference>
<evidence type="ECO:0000313" key="2">
    <source>
        <dbReference type="EMBL" id="CAA9320026.1"/>
    </source>
</evidence>
<name>A0A6J4KZY0_9ACTN</name>
<dbReference type="GO" id="GO:0016747">
    <property type="term" value="F:acyltransferase activity, transferring groups other than amino-acyl groups"/>
    <property type="evidence" value="ECO:0007669"/>
    <property type="project" value="InterPro"/>
</dbReference>
<dbReference type="Gene3D" id="3.40.630.30">
    <property type="match status" value="1"/>
</dbReference>
<dbReference type="Pfam" id="PF13302">
    <property type="entry name" value="Acetyltransf_3"/>
    <property type="match status" value="1"/>
</dbReference>
<dbReference type="AlphaFoldDB" id="A0A6J4KZY0"/>
<dbReference type="PANTHER" id="PTHR43610">
    <property type="entry name" value="BLL6696 PROTEIN"/>
    <property type="match status" value="1"/>
</dbReference>
<dbReference type="EMBL" id="CADCUH010000025">
    <property type="protein sequence ID" value="CAA9320026.1"/>
    <property type="molecule type" value="Genomic_DNA"/>
</dbReference>
<organism evidence="2">
    <name type="scientific">uncultured Nocardioidaceae bacterium</name>
    <dbReference type="NCBI Taxonomy" id="253824"/>
    <lineage>
        <taxon>Bacteria</taxon>
        <taxon>Bacillati</taxon>
        <taxon>Actinomycetota</taxon>
        <taxon>Actinomycetes</taxon>
        <taxon>Propionibacteriales</taxon>
        <taxon>Nocardioidaceae</taxon>
        <taxon>environmental samples</taxon>
    </lineage>
</organism>
<proteinExistence type="predicted"/>
<accession>A0A6J4KZY0</accession>
<reference evidence="2" key="1">
    <citation type="submission" date="2020-02" db="EMBL/GenBank/DDBJ databases">
        <authorList>
            <person name="Meier V. D."/>
        </authorList>
    </citation>
    <scope>NUCLEOTIDE SEQUENCE</scope>
    <source>
        <strain evidence="2">AVDCRST_MAG36</strain>
    </source>
</reference>
<keyword evidence="2" id="KW-0012">Acyltransferase</keyword>
<dbReference type="InterPro" id="IPR000182">
    <property type="entry name" value="GNAT_dom"/>
</dbReference>
<sequence>MTAAVSVPDGRTLRGGVVRLDLLVEDDAAGLLRCFTDPAAYACGYTMHAPPSDLAETRALLRRRFLVGQGLADGRGGGRTAYAVRLAADSELGPSGTLVGTSSLLEADLGNESVHLGSTFYGPRWWGTAVNPDAKLLLLAHAFDGCGFGRLKIQTDALNTRSQDAIARLGAVREGVLRRHTRREDGTFRDTVVFSVLRAEWPSVRAGLEDRLRSAGGPARS</sequence>
<evidence type="ECO:0000259" key="1">
    <source>
        <dbReference type="Pfam" id="PF13302"/>
    </source>
</evidence>
<protein>
    <submittedName>
        <fullName evidence="2">N-acetylglutamate synthase</fullName>
        <ecNumber evidence="2">2.3.1.1</ecNumber>
    </submittedName>
</protein>
<dbReference type="EC" id="2.3.1.1" evidence="2"/>
<dbReference type="InterPro" id="IPR016181">
    <property type="entry name" value="Acyl_CoA_acyltransferase"/>
</dbReference>
<gene>
    <name evidence="2" type="ORF">AVDCRST_MAG36-345</name>
</gene>